<protein>
    <submittedName>
        <fullName evidence="2">Uncharacterized protein</fullName>
    </submittedName>
</protein>
<feature type="compositionally biased region" description="Basic and acidic residues" evidence="1">
    <location>
        <begin position="28"/>
        <end position="37"/>
    </location>
</feature>
<dbReference type="AlphaFoldDB" id="A0A395RJG6"/>
<dbReference type="Proteomes" id="UP000266234">
    <property type="component" value="Unassembled WGS sequence"/>
</dbReference>
<keyword evidence="3" id="KW-1185">Reference proteome</keyword>
<sequence length="148" mass="16491">MSSSNEKSAGGNSRRQSQAYMGNVANDAVDRSEETVVSRRQKRQQRRQTLRNQAEVAPFLGMDLGDEEEVKDKKKDGEGQDELNKNMIGSSPFGTIPELDEDVLGDKSASNGLGLDVYKTPPLGESEFPGQDEKWWNRNLVDSRCEPQ</sequence>
<organism evidence="2 3">
    <name type="scientific">Fusarium longipes</name>
    <dbReference type="NCBI Taxonomy" id="694270"/>
    <lineage>
        <taxon>Eukaryota</taxon>
        <taxon>Fungi</taxon>
        <taxon>Dikarya</taxon>
        <taxon>Ascomycota</taxon>
        <taxon>Pezizomycotina</taxon>
        <taxon>Sordariomycetes</taxon>
        <taxon>Hypocreomycetidae</taxon>
        <taxon>Hypocreales</taxon>
        <taxon>Nectriaceae</taxon>
        <taxon>Fusarium</taxon>
    </lineage>
</organism>
<feature type="compositionally biased region" description="Basic and acidic residues" evidence="1">
    <location>
        <begin position="70"/>
        <end position="84"/>
    </location>
</feature>
<dbReference type="EMBL" id="PXOG01000347">
    <property type="protein sequence ID" value="RGP60234.1"/>
    <property type="molecule type" value="Genomic_DNA"/>
</dbReference>
<feature type="compositionally biased region" description="Polar residues" evidence="1">
    <location>
        <begin position="1"/>
        <end position="20"/>
    </location>
</feature>
<feature type="compositionally biased region" description="Basic residues" evidence="1">
    <location>
        <begin position="39"/>
        <end position="49"/>
    </location>
</feature>
<name>A0A395RJG6_9HYPO</name>
<evidence type="ECO:0000313" key="3">
    <source>
        <dbReference type="Proteomes" id="UP000266234"/>
    </source>
</evidence>
<feature type="region of interest" description="Disordered" evidence="1">
    <location>
        <begin position="1"/>
        <end position="133"/>
    </location>
</feature>
<proteinExistence type="predicted"/>
<evidence type="ECO:0000313" key="2">
    <source>
        <dbReference type="EMBL" id="RGP60234.1"/>
    </source>
</evidence>
<reference evidence="2 3" key="1">
    <citation type="journal article" date="2018" name="PLoS Pathog.">
        <title>Evolution of structural diversity of trichothecenes, a family of toxins produced by plant pathogenic and entomopathogenic fungi.</title>
        <authorList>
            <person name="Proctor R.H."/>
            <person name="McCormick S.P."/>
            <person name="Kim H.S."/>
            <person name="Cardoza R.E."/>
            <person name="Stanley A.M."/>
            <person name="Lindo L."/>
            <person name="Kelly A."/>
            <person name="Brown D.W."/>
            <person name="Lee T."/>
            <person name="Vaughan M.M."/>
            <person name="Alexander N.J."/>
            <person name="Busman M."/>
            <person name="Gutierrez S."/>
        </authorList>
    </citation>
    <scope>NUCLEOTIDE SEQUENCE [LARGE SCALE GENOMIC DNA]</scope>
    <source>
        <strain evidence="2 3">NRRL 20695</strain>
    </source>
</reference>
<comment type="caution">
    <text evidence="2">The sequence shown here is derived from an EMBL/GenBank/DDBJ whole genome shotgun (WGS) entry which is preliminary data.</text>
</comment>
<accession>A0A395RJG6</accession>
<evidence type="ECO:0000256" key="1">
    <source>
        <dbReference type="SAM" id="MobiDB-lite"/>
    </source>
</evidence>
<gene>
    <name evidence="2" type="ORF">FLONG3_10951</name>
</gene>
<dbReference type="OrthoDB" id="5096019at2759"/>